<evidence type="ECO:0008006" key="3">
    <source>
        <dbReference type="Google" id="ProtNLM"/>
    </source>
</evidence>
<evidence type="ECO:0000313" key="1">
    <source>
        <dbReference type="EMBL" id="SHJ32097.1"/>
    </source>
</evidence>
<dbReference type="InterPro" id="IPR024210">
    <property type="entry name" value="DUF3785"/>
</dbReference>
<dbReference type="Pfam" id="PF12653">
    <property type="entry name" value="DUF3785"/>
    <property type="match status" value="1"/>
</dbReference>
<sequence length="137" mass="16334">MYKFNFNEKEYELNDEKCVAFFNDEERKVKEVNLNKILEILNKAENIEFSREYYGSYCEECLNGKEEKAKEFSFLEYHFYIFTKNDTYIVSSISPEYESNTYGNLVKIRKVDNSYIVSIIVCEKCGAFTVEIEQCEM</sequence>
<dbReference type="STRING" id="1121302.SAMN02745163_01769"/>
<dbReference type="OrthoDB" id="1751102at2"/>
<dbReference type="AlphaFoldDB" id="A0A1M6ICG5"/>
<dbReference type="EMBL" id="FQZB01000007">
    <property type="protein sequence ID" value="SHJ32097.1"/>
    <property type="molecule type" value="Genomic_DNA"/>
</dbReference>
<protein>
    <recommendedName>
        <fullName evidence="3">DUF3785 domain-containing protein</fullName>
    </recommendedName>
</protein>
<keyword evidence="2" id="KW-1185">Reference proteome</keyword>
<organism evidence="1 2">
    <name type="scientific">Clostridium cavendishii DSM 21758</name>
    <dbReference type="NCBI Taxonomy" id="1121302"/>
    <lineage>
        <taxon>Bacteria</taxon>
        <taxon>Bacillati</taxon>
        <taxon>Bacillota</taxon>
        <taxon>Clostridia</taxon>
        <taxon>Eubacteriales</taxon>
        <taxon>Clostridiaceae</taxon>
        <taxon>Clostridium</taxon>
    </lineage>
</organism>
<name>A0A1M6ICG5_9CLOT</name>
<proteinExistence type="predicted"/>
<reference evidence="1 2" key="1">
    <citation type="submission" date="2016-11" db="EMBL/GenBank/DDBJ databases">
        <authorList>
            <person name="Jaros S."/>
            <person name="Januszkiewicz K."/>
            <person name="Wedrychowicz H."/>
        </authorList>
    </citation>
    <scope>NUCLEOTIDE SEQUENCE [LARGE SCALE GENOMIC DNA]</scope>
    <source>
        <strain evidence="1 2">DSM 21758</strain>
    </source>
</reference>
<dbReference type="Proteomes" id="UP000184310">
    <property type="component" value="Unassembled WGS sequence"/>
</dbReference>
<gene>
    <name evidence="1" type="ORF">SAMN02745163_01769</name>
</gene>
<dbReference type="RefSeq" id="WP_072986302.1">
    <property type="nucleotide sequence ID" value="NZ_FQZB01000007.1"/>
</dbReference>
<evidence type="ECO:0000313" key="2">
    <source>
        <dbReference type="Proteomes" id="UP000184310"/>
    </source>
</evidence>
<accession>A0A1M6ICG5</accession>